<proteinExistence type="predicted"/>
<dbReference type="SUPFAM" id="SSF53448">
    <property type="entry name" value="Nucleotide-diphospho-sugar transferases"/>
    <property type="match status" value="1"/>
</dbReference>
<dbReference type="InterPro" id="IPR001173">
    <property type="entry name" value="Glyco_trans_2-like"/>
</dbReference>
<dbReference type="EMBL" id="CP081297">
    <property type="protein sequence ID" value="QZD86036.1"/>
    <property type="molecule type" value="Genomic_DNA"/>
</dbReference>
<organism evidence="2 3">
    <name type="scientific">Qipengyuania psychrotolerans</name>
    <dbReference type="NCBI Taxonomy" id="2867238"/>
    <lineage>
        <taxon>Bacteria</taxon>
        <taxon>Pseudomonadati</taxon>
        <taxon>Pseudomonadota</taxon>
        <taxon>Alphaproteobacteria</taxon>
        <taxon>Sphingomonadales</taxon>
        <taxon>Erythrobacteraceae</taxon>
        <taxon>Qipengyuania</taxon>
    </lineage>
</organism>
<protein>
    <submittedName>
        <fullName evidence="2">Glycosyltransferase family 2 protein</fullName>
    </submittedName>
</protein>
<evidence type="ECO:0000313" key="2">
    <source>
        <dbReference type="EMBL" id="QZD86036.1"/>
    </source>
</evidence>
<dbReference type="PANTHER" id="PTHR43685:SF2">
    <property type="entry name" value="GLYCOSYLTRANSFERASE 2-LIKE DOMAIN-CONTAINING PROTEIN"/>
    <property type="match status" value="1"/>
</dbReference>
<dbReference type="RefSeq" id="WP_221421587.1">
    <property type="nucleotide sequence ID" value="NZ_CP081297.1"/>
</dbReference>
<feature type="domain" description="Glycosyltransferase 2-like" evidence="1">
    <location>
        <begin position="23"/>
        <end position="145"/>
    </location>
</feature>
<evidence type="ECO:0000313" key="3">
    <source>
        <dbReference type="Proteomes" id="UP000824280"/>
    </source>
</evidence>
<dbReference type="Proteomes" id="UP000824280">
    <property type="component" value="Chromosome"/>
</dbReference>
<gene>
    <name evidence="2" type="ORF">K3166_06995</name>
</gene>
<dbReference type="PANTHER" id="PTHR43685">
    <property type="entry name" value="GLYCOSYLTRANSFERASE"/>
    <property type="match status" value="1"/>
</dbReference>
<dbReference type="InterPro" id="IPR050834">
    <property type="entry name" value="Glycosyltransf_2"/>
</dbReference>
<dbReference type="Gene3D" id="3.90.550.10">
    <property type="entry name" value="Spore Coat Polysaccharide Biosynthesis Protein SpsA, Chain A"/>
    <property type="match status" value="1"/>
</dbReference>
<sequence>MVAHMPADSPGRTLSRASAPLVSVVIPMHNSRSHILETVNSVLNQSHENLEILAVDDASSDDTLDLLDKIDDPRLKIIPLDTNAGAGNARNKGIDAVSGEFLALLDSDDRWYPDKIEKQLRFMQSSGAKMCYTRYDLIDSEGSKIGSSGPLAASVTYEELLRHCIIRTSSLMVDLGALPKPVYFPLIRKRQDFVFFLRLLKVLGEARLLDEVTSSYRIHSGTVSSNKFKVIPFQWNVYRTQEQLPLAKSLQLMGGWFFNAGFVNARRVMQWLRSR</sequence>
<accession>A0ABX8ZAM7</accession>
<name>A0ABX8ZAM7_9SPHN</name>
<dbReference type="InterPro" id="IPR029044">
    <property type="entry name" value="Nucleotide-diphossugar_trans"/>
</dbReference>
<dbReference type="Pfam" id="PF00535">
    <property type="entry name" value="Glycos_transf_2"/>
    <property type="match status" value="1"/>
</dbReference>
<reference evidence="2 3" key="1">
    <citation type="submission" date="2021-08" db="EMBL/GenBank/DDBJ databases">
        <title>Comparative Genomics Analysis of the Genus Qipengyuania Reveals Extensive Genetic Diversity and Metabolic Versatility, Including the Description of Fifteen Novel Species.</title>
        <authorList>
            <person name="Liu Y."/>
        </authorList>
    </citation>
    <scope>NUCLEOTIDE SEQUENCE [LARGE SCALE GENOMIC DNA]</scope>
    <source>
        <strain evidence="2 3">1XM2-8</strain>
    </source>
</reference>
<keyword evidence="3" id="KW-1185">Reference proteome</keyword>
<evidence type="ECO:0000259" key="1">
    <source>
        <dbReference type="Pfam" id="PF00535"/>
    </source>
</evidence>
<dbReference type="CDD" id="cd00761">
    <property type="entry name" value="Glyco_tranf_GTA_type"/>
    <property type="match status" value="1"/>
</dbReference>